<dbReference type="InterPro" id="IPR038765">
    <property type="entry name" value="Papain-like_cys_pep_sf"/>
</dbReference>
<dbReference type="Proteomes" id="UP000183832">
    <property type="component" value="Unassembled WGS sequence"/>
</dbReference>
<keyword evidence="2" id="KW-1015">Disulfide bond</keyword>
<gene>
    <name evidence="4" type="primary">similar to Cathepsin S</name>
    <name evidence="4" type="ORF">CLUMA_CG020956</name>
</gene>
<dbReference type="AlphaFoldDB" id="A0A1J1J792"/>
<dbReference type="STRING" id="568069.A0A1J1J792"/>
<dbReference type="InterPro" id="IPR025660">
    <property type="entry name" value="Pept_his_AS"/>
</dbReference>
<dbReference type="OrthoDB" id="7852805at2759"/>
<dbReference type="EMBL" id="CVRI01000074">
    <property type="protein sequence ID" value="CRL08267.1"/>
    <property type="molecule type" value="Genomic_DNA"/>
</dbReference>
<dbReference type="Gene3D" id="3.90.70.10">
    <property type="entry name" value="Cysteine proteinases"/>
    <property type="match status" value="1"/>
</dbReference>
<reference evidence="4 5" key="1">
    <citation type="submission" date="2015-04" db="EMBL/GenBank/DDBJ databases">
        <authorList>
            <person name="Syromyatnikov M.Y."/>
            <person name="Popov V.N."/>
        </authorList>
    </citation>
    <scope>NUCLEOTIDE SEQUENCE [LARGE SCALE GENOMIC DNA]</scope>
</reference>
<dbReference type="CDD" id="cd02248">
    <property type="entry name" value="Peptidase_C1A"/>
    <property type="match status" value="1"/>
</dbReference>
<dbReference type="SUPFAM" id="SSF54001">
    <property type="entry name" value="Cysteine proteinases"/>
    <property type="match status" value="1"/>
</dbReference>
<dbReference type="PANTHER" id="PTHR12411">
    <property type="entry name" value="CYSTEINE PROTEASE FAMILY C1-RELATED"/>
    <property type="match status" value="1"/>
</dbReference>
<accession>A0A1J1J792</accession>
<dbReference type="PRINTS" id="PR00705">
    <property type="entry name" value="PAPAIN"/>
</dbReference>
<feature type="domain" description="Peptidase C1A papain C-terminal" evidence="3">
    <location>
        <begin position="19"/>
        <end position="234"/>
    </location>
</feature>
<name>A0A1J1J792_9DIPT</name>
<evidence type="ECO:0000256" key="1">
    <source>
        <dbReference type="ARBA" id="ARBA00008455"/>
    </source>
</evidence>
<keyword evidence="5" id="KW-1185">Reference proteome</keyword>
<proteinExistence type="inferred from homology"/>
<comment type="similarity">
    <text evidence="1">Belongs to the peptidase C1 family.</text>
</comment>
<dbReference type="GO" id="GO:0008234">
    <property type="term" value="F:cysteine-type peptidase activity"/>
    <property type="evidence" value="ECO:0007669"/>
    <property type="project" value="InterPro"/>
</dbReference>
<protein>
    <submittedName>
        <fullName evidence="4">CLUMA_CG020956, isoform A</fullName>
    </submittedName>
</protein>
<dbReference type="Pfam" id="PF00112">
    <property type="entry name" value="Peptidase_C1"/>
    <property type="match status" value="1"/>
</dbReference>
<evidence type="ECO:0000259" key="3">
    <source>
        <dbReference type="SMART" id="SM00645"/>
    </source>
</evidence>
<evidence type="ECO:0000313" key="5">
    <source>
        <dbReference type="Proteomes" id="UP000183832"/>
    </source>
</evidence>
<organism evidence="4 5">
    <name type="scientific">Clunio marinus</name>
    <dbReference type="NCBI Taxonomy" id="568069"/>
    <lineage>
        <taxon>Eukaryota</taxon>
        <taxon>Metazoa</taxon>
        <taxon>Ecdysozoa</taxon>
        <taxon>Arthropoda</taxon>
        <taxon>Hexapoda</taxon>
        <taxon>Insecta</taxon>
        <taxon>Pterygota</taxon>
        <taxon>Neoptera</taxon>
        <taxon>Endopterygota</taxon>
        <taxon>Diptera</taxon>
        <taxon>Nematocera</taxon>
        <taxon>Chironomoidea</taxon>
        <taxon>Chironomidae</taxon>
        <taxon>Clunio</taxon>
    </lineage>
</organism>
<dbReference type="GO" id="GO:0006508">
    <property type="term" value="P:proteolysis"/>
    <property type="evidence" value="ECO:0007669"/>
    <property type="project" value="InterPro"/>
</dbReference>
<dbReference type="FunFam" id="3.90.70.10:FF:000332">
    <property type="entry name" value="Cathepsin L1"/>
    <property type="match status" value="1"/>
</dbReference>
<sequence>MLQRSLLFSLGGYVIVSPTEENFDWTSIGAVNEVGNQKNCASCYAFAASDAIEAQIFLRTNELFELSNQQLVDCSKNYGNFGCNYGNTANTFKYIIDNGITIERNYKYKAKELKSCLYDSSTKVANISDYRQVRLPTDDFLRDILYSVGPLTVGIDSSLFSFQHYKFGIYKDENCSENINHAVLLVGFGVDETHGKYWIIKNSYGKNFGEKGFMRLTREIENFCGIRNYVVFPVNDISINYLIT</sequence>
<dbReference type="InterPro" id="IPR039417">
    <property type="entry name" value="Peptidase_C1A_papain-like"/>
</dbReference>
<dbReference type="InterPro" id="IPR000668">
    <property type="entry name" value="Peptidase_C1A_C"/>
</dbReference>
<evidence type="ECO:0000256" key="2">
    <source>
        <dbReference type="ARBA" id="ARBA00023157"/>
    </source>
</evidence>
<dbReference type="SMART" id="SM00645">
    <property type="entry name" value="Pept_C1"/>
    <property type="match status" value="1"/>
</dbReference>
<evidence type="ECO:0000313" key="4">
    <source>
        <dbReference type="EMBL" id="CRL08267.1"/>
    </source>
</evidence>
<dbReference type="PROSITE" id="PS00639">
    <property type="entry name" value="THIOL_PROTEASE_HIS"/>
    <property type="match status" value="1"/>
</dbReference>
<dbReference type="InterPro" id="IPR013128">
    <property type="entry name" value="Peptidase_C1A"/>
</dbReference>